<evidence type="ECO:0000313" key="3">
    <source>
        <dbReference type="EMBL" id="ORZ10576.1"/>
    </source>
</evidence>
<keyword evidence="4" id="KW-1185">Reference proteome</keyword>
<dbReference type="InParanoid" id="A0A1Y2GGS2"/>
<feature type="compositionally biased region" description="Basic and acidic residues" evidence="1">
    <location>
        <begin position="138"/>
        <end position="147"/>
    </location>
</feature>
<dbReference type="Proteomes" id="UP000193648">
    <property type="component" value="Unassembled WGS sequence"/>
</dbReference>
<organism evidence="3 4">
    <name type="scientific">Lobosporangium transversale</name>
    <dbReference type="NCBI Taxonomy" id="64571"/>
    <lineage>
        <taxon>Eukaryota</taxon>
        <taxon>Fungi</taxon>
        <taxon>Fungi incertae sedis</taxon>
        <taxon>Mucoromycota</taxon>
        <taxon>Mortierellomycotina</taxon>
        <taxon>Mortierellomycetes</taxon>
        <taxon>Mortierellales</taxon>
        <taxon>Mortierellaceae</taxon>
        <taxon>Lobosporangium</taxon>
    </lineage>
</organism>
<gene>
    <name evidence="3" type="ORF">BCR41DRAFT_127290</name>
</gene>
<accession>A0A1Y2GGS2</accession>
<keyword evidence="2" id="KW-0472">Membrane</keyword>
<comment type="caution">
    <text evidence="3">The sequence shown here is derived from an EMBL/GenBank/DDBJ whole genome shotgun (WGS) entry which is preliminary data.</text>
</comment>
<sequence length="309" mass="33472">MGLISLKRVANHPFSHKTTIDTHFRAMEPLPVYPRAATSVEVAAHPGTTRSLNHLDAVVTDIKIPHQAHIRKNTPPTSRPTKTPPLSPTSKRKPAPLVAPAPHSSPSSPRSAPCPVTAIVVASPSGNTTAPQTRQRQHSGERLDQTRRTRQYSSGSSFSSLNGPPVIPRVPSLLPTGTPSPPLILTSFGVDCSPPSSYSSSPLEPSMLPYSSHSHPFPTSFGREKNLVNSSPTRRAPSIDSPIRDPYRFRTSSISARGVKNGKCEGRYDAMLLHHPRITGLRTLFLLPSFIFFCVLCIYCTLSGSQAQS</sequence>
<feature type="region of interest" description="Disordered" evidence="1">
    <location>
        <begin position="223"/>
        <end position="242"/>
    </location>
</feature>
<dbReference type="EMBL" id="MCFF01000030">
    <property type="protein sequence ID" value="ORZ10576.1"/>
    <property type="molecule type" value="Genomic_DNA"/>
</dbReference>
<keyword evidence="2" id="KW-1133">Transmembrane helix</keyword>
<keyword evidence="2" id="KW-0812">Transmembrane</keyword>
<name>A0A1Y2GGS2_9FUNG</name>
<feature type="transmembrane region" description="Helical" evidence="2">
    <location>
        <begin position="284"/>
        <end position="302"/>
    </location>
</feature>
<feature type="compositionally biased region" description="Polar residues" evidence="1">
    <location>
        <begin position="124"/>
        <end position="134"/>
    </location>
</feature>
<feature type="region of interest" description="Disordered" evidence="1">
    <location>
        <begin position="64"/>
        <end position="174"/>
    </location>
</feature>
<evidence type="ECO:0000313" key="4">
    <source>
        <dbReference type="Proteomes" id="UP000193648"/>
    </source>
</evidence>
<protein>
    <submittedName>
        <fullName evidence="3">Uncharacterized protein</fullName>
    </submittedName>
</protein>
<evidence type="ECO:0000256" key="1">
    <source>
        <dbReference type="SAM" id="MobiDB-lite"/>
    </source>
</evidence>
<dbReference type="RefSeq" id="XP_021879297.1">
    <property type="nucleotide sequence ID" value="XM_022019473.1"/>
</dbReference>
<proteinExistence type="predicted"/>
<dbReference type="AlphaFoldDB" id="A0A1Y2GGS2"/>
<dbReference type="GeneID" id="33561318"/>
<feature type="compositionally biased region" description="Low complexity" evidence="1">
    <location>
        <begin position="95"/>
        <end position="115"/>
    </location>
</feature>
<reference evidence="3 4" key="1">
    <citation type="submission" date="2016-07" db="EMBL/GenBank/DDBJ databases">
        <title>Pervasive Adenine N6-methylation of Active Genes in Fungi.</title>
        <authorList>
            <consortium name="DOE Joint Genome Institute"/>
            <person name="Mondo S.J."/>
            <person name="Dannebaum R.O."/>
            <person name="Kuo R.C."/>
            <person name="Labutti K."/>
            <person name="Haridas S."/>
            <person name="Kuo A."/>
            <person name="Salamov A."/>
            <person name="Ahrendt S.R."/>
            <person name="Lipzen A."/>
            <person name="Sullivan W."/>
            <person name="Andreopoulos W.B."/>
            <person name="Clum A."/>
            <person name="Lindquist E."/>
            <person name="Daum C."/>
            <person name="Ramamoorthy G.K."/>
            <person name="Gryganskyi A."/>
            <person name="Culley D."/>
            <person name="Magnuson J.K."/>
            <person name="James T.Y."/>
            <person name="O'Malley M.A."/>
            <person name="Stajich J.E."/>
            <person name="Spatafora J.W."/>
            <person name="Visel A."/>
            <person name="Grigoriev I.V."/>
        </authorList>
    </citation>
    <scope>NUCLEOTIDE SEQUENCE [LARGE SCALE GENOMIC DNA]</scope>
    <source>
        <strain evidence="3 4">NRRL 3116</strain>
    </source>
</reference>
<evidence type="ECO:0000256" key="2">
    <source>
        <dbReference type="SAM" id="Phobius"/>
    </source>
</evidence>